<dbReference type="InterPro" id="IPR055808">
    <property type="entry name" value="DUF7384"/>
</dbReference>
<dbReference type="AlphaFoldDB" id="A0ABD5X377"/>
<dbReference type="EMBL" id="JBHSZQ010000002">
    <property type="protein sequence ID" value="MFC7124989.1"/>
    <property type="molecule type" value="Genomic_DNA"/>
</dbReference>
<evidence type="ECO:0008006" key="3">
    <source>
        <dbReference type="Google" id="ProtNLM"/>
    </source>
</evidence>
<dbReference type="RefSeq" id="WP_368408021.1">
    <property type="nucleotide sequence ID" value="NZ_JBHSZQ010000002.1"/>
</dbReference>
<accession>A0ABD5X377</accession>
<comment type="caution">
    <text evidence="1">The sequence shown here is derived from an EMBL/GenBank/DDBJ whole genome shotgun (WGS) entry which is preliminary data.</text>
</comment>
<name>A0ABD5X377_9EURY</name>
<dbReference type="Proteomes" id="UP001596414">
    <property type="component" value="Unassembled WGS sequence"/>
</dbReference>
<evidence type="ECO:0000313" key="1">
    <source>
        <dbReference type="EMBL" id="MFC7124989.1"/>
    </source>
</evidence>
<organism evidence="1 2">
    <name type="scientific">Halovenus rubra</name>
    <dbReference type="NCBI Taxonomy" id="869890"/>
    <lineage>
        <taxon>Archaea</taxon>
        <taxon>Methanobacteriati</taxon>
        <taxon>Methanobacteriota</taxon>
        <taxon>Stenosarchaea group</taxon>
        <taxon>Halobacteria</taxon>
        <taxon>Halobacteriales</taxon>
        <taxon>Haloarculaceae</taxon>
        <taxon>Halovenus</taxon>
    </lineage>
</organism>
<evidence type="ECO:0000313" key="2">
    <source>
        <dbReference type="Proteomes" id="UP001596414"/>
    </source>
</evidence>
<sequence length="137" mass="15222">MLLGNASRAVLDEVRGHHWVVLVASDELLAVTREIIAALTTTTLADDWHEQIRRERVSVSHPPGDHPALASAYRGNARHLVTTNEELTATGMNLSVQSHMELSIRPPDAFQTLFEPESLYEGLFEEAYPGPDRDPRA</sequence>
<protein>
    <recommendedName>
        <fullName evidence="3">PIN domain-containing protein</fullName>
    </recommendedName>
</protein>
<dbReference type="Pfam" id="PF24109">
    <property type="entry name" value="DUF7384"/>
    <property type="match status" value="1"/>
</dbReference>
<gene>
    <name evidence="1" type="ORF">ACFQJ7_02900</name>
</gene>
<proteinExistence type="predicted"/>
<reference evidence="1 2" key="1">
    <citation type="journal article" date="2014" name="Int. J. Syst. Evol. Microbiol.">
        <title>Complete genome sequence of Corynebacterium casei LMG S-19264T (=DSM 44701T), isolated from a smear-ripened cheese.</title>
        <authorList>
            <consortium name="US DOE Joint Genome Institute (JGI-PGF)"/>
            <person name="Walter F."/>
            <person name="Albersmeier A."/>
            <person name="Kalinowski J."/>
            <person name="Ruckert C."/>
        </authorList>
    </citation>
    <scope>NUCLEOTIDE SEQUENCE [LARGE SCALE GENOMIC DNA]</scope>
    <source>
        <strain evidence="1 2">CGMCC 4.7215</strain>
    </source>
</reference>